<dbReference type="PROSITE" id="PS00447">
    <property type="entry name" value="DNA_POLYMERASE_A"/>
    <property type="match status" value="1"/>
</dbReference>
<comment type="caution">
    <text evidence="21">The sequence shown here is derived from an EMBL/GenBank/DDBJ whole genome shotgun (WGS) entry which is preliminary data.</text>
</comment>
<comment type="catalytic activity">
    <reaction evidence="15 17">
        <text>DNA(n) + a 2'-deoxyribonucleoside 5'-triphosphate = DNA(n+1) + diphosphate</text>
        <dbReference type="Rhea" id="RHEA:22508"/>
        <dbReference type="Rhea" id="RHEA-COMP:17339"/>
        <dbReference type="Rhea" id="RHEA-COMP:17340"/>
        <dbReference type="ChEBI" id="CHEBI:33019"/>
        <dbReference type="ChEBI" id="CHEBI:61560"/>
        <dbReference type="ChEBI" id="CHEBI:173112"/>
        <dbReference type="EC" id="2.7.7.7"/>
    </reaction>
</comment>
<dbReference type="AlphaFoldDB" id="A0A177N347"/>
<keyword evidence="8" id="KW-0540">Nuclease</keyword>
<dbReference type="InterPro" id="IPR020046">
    <property type="entry name" value="5-3_exonucl_a-hlix_arch_N"/>
</dbReference>
<dbReference type="SMART" id="SM00482">
    <property type="entry name" value="POLAc"/>
    <property type="match status" value="1"/>
</dbReference>
<dbReference type="CDD" id="cd08637">
    <property type="entry name" value="DNA_pol_A_pol_I_C"/>
    <property type="match status" value="1"/>
</dbReference>
<dbReference type="NCBIfam" id="TIGR00593">
    <property type="entry name" value="pola"/>
    <property type="match status" value="1"/>
</dbReference>
<dbReference type="PANTHER" id="PTHR10133">
    <property type="entry name" value="DNA POLYMERASE I"/>
    <property type="match status" value="1"/>
</dbReference>
<name>A0A177N347_9GAMM</name>
<evidence type="ECO:0000256" key="12">
    <source>
        <dbReference type="ARBA" id="ARBA00022932"/>
    </source>
</evidence>
<dbReference type="Proteomes" id="UP000077857">
    <property type="component" value="Unassembled WGS sequence"/>
</dbReference>
<dbReference type="SMART" id="SM00475">
    <property type="entry name" value="53EXOc"/>
    <property type="match status" value="1"/>
</dbReference>
<comment type="similarity">
    <text evidence="1 17">Belongs to the DNA polymerase type-A family.</text>
</comment>
<comment type="function">
    <text evidence="17">In addition to polymerase activity, this DNA polymerase exhibits 3'-5' and 5'-3' exonuclease activity.</text>
</comment>
<dbReference type="SMART" id="SM00279">
    <property type="entry name" value="HhH2"/>
    <property type="match status" value="1"/>
</dbReference>
<dbReference type="Gene3D" id="3.30.70.370">
    <property type="match status" value="1"/>
</dbReference>
<evidence type="ECO:0000256" key="7">
    <source>
        <dbReference type="ARBA" id="ARBA00022705"/>
    </source>
</evidence>
<dbReference type="InterPro" id="IPR020045">
    <property type="entry name" value="DNA_polI_H3TH"/>
</dbReference>
<keyword evidence="10 17" id="KW-0378">Hydrolase</keyword>
<dbReference type="GO" id="GO:0006302">
    <property type="term" value="P:double-strand break repair"/>
    <property type="evidence" value="ECO:0007669"/>
    <property type="project" value="TreeGrafter"/>
</dbReference>
<evidence type="ECO:0000256" key="6">
    <source>
        <dbReference type="ARBA" id="ARBA00022695"/>
    </source>
</evidence>
<dbReference type="PRINTS" id="PR00868">
    <property type="entry name" value="DNAPOLI"/>
</dbReference>
<gene>
    <name evidence="17" type="primary">polA</name>
    <name evidence="21" type="ORF">A1507_20135</name>
</gene>
<dbReference type="InterPro" id="IPR036279">
    <property type="entry name" value="5-3_exonuclease_C_sf"/>
</dbReference>
<dbReference type="SUPFAM" id="SSF47807">
    <property type="entry name" value="5' to 3' exonuclease, C-terminal subdomain"/>
    <property type="match status" value="1"/>
</dbReference>
<dbReference type="Pfam" id="PF02739">
    <property type="entry name" value="5_3_exonuc_N"/>
    <property type="match status" value="1"/>
</dbReference>
<dbReference type="GO" id="GO:0008409">
    <property type="term" value="F:5'-3' exonuclease activity"/>
    <property type="evidence" value="ECO:0007669"/>
    <property type="project" value="UniProtKB-UniRule"/>
</dbReference>
<evidence type="ECO:0000256" key="4">
    <source>
        <dbReference type="ARBA" id="ARBA00020311"/>
    </source>
</evidence>
<keyword evidence="13 17" id="KW-0238">DNA-binding</keyword>
<dbReference type="CDD" id="cd09859">
    <property type="entry name" value="PIN_53EXO"/>
    <property type="match status" value="1"/>
</dbReference>
<dbReference type="Gene3D" id="1.20.1060.10">
    <property type="entry name" value="Taq DNA Polymerase, Chain T, domain 4"/>
    <property type="match status" value="1"/>
</dbReference>
<sequence length="906" mass="99257">MSDSANNKLILVDGSSFLFRAFHAVPPLTNSKGEPTNAVYGVSNMLRKLINDYATPYFAVVFDAPGKTFRHELYDQYKAHRPPMPDELRVQIQPLHDLIRSLGLPLIIEHGVEADDVLGSLAQNAARQGFNVIISTGDKDMAQLVTEQIILENSMTGAVMDIAGVQEKFGVKPEQIIDYLALMGDAVDNIPGVPKVGPKTAAKWLQEYGTLDNLIASADQIKGKIGDNLREALGQLPLSRELTTIKCDVALHYSLDDLKRKDPDIAALKDQLGSLGFSSWLKTLNGDAAVTAGGPAVAPKPVPVEQNYQTILGQAEFDAWLARLEQAELFAFDTETSSLNYSEAEIVGVSFAIEAGQAAYLPLAHDYPDAPAQLDRQSVLQALKPLLESPDHAKLGQNLKYDAHVLANHGIALRGIRHDTMLQSYVLNSTATKHNMDDLAKHYLGVDTIHFEDVCGKGAKQIGFAEVAIDRATEYAAEDADITLRLHQTLSAELQQRPRLWALYNDIELPLVKVLATIEENGVLIDSDMLAQQSQELADRMIGLEIQAHDLAGSAFNLGSPKQIQEILYDRLNLPVLKKTPKGQPSTDESVLQELAVDYALPRLILEHRGLSKLKSTYTDKLPQQINPKTGRVHTSYHQAVAATGRLSSTDPNLQNIPIRSEDGRKIRQAFIAPPGYKIVAADYSQIELRIMAHLSGDTGLLNAFAAGADIHRATAAEVFEVAPDQVTHDLRRSAKAINFGLIYGMSAFGLAQQLGLPRNQAQSYIDLYFSRYPGVKHYMDSTRELAKQQGYVETIFGRRLYLPDINARNAAQRQYAERTAINAPMQGSAADIIKRAMLACHDWIETSGADLKMIMQVHDELVFEVAEPILADSIAKITGIMSAAAELAVPLLVEAGSGANWDEAH</sequence>
<feature type="domain" description="5'-3' exonuclease" evidence="19">
    <location>
        <begin position="7"/>
        <end position="261"/>
    </location>
</feature>
<evidence type="ECO:0000256" key="15">
    <source>
        <dbReference type="ARBA" id="ARBA00049244"/>
    </source>
</evidence>
<dbReference type="InterPro" id="IPR029060">
    <property type="entry name" value="PIN-like_dom_sf"/>
</dbReference>
<keyword evidence="11 17" id="KW-0269">Exonuclease</keyword>
<dbReference type="InterPro" id="IPR019760">
    <property type="entry name" value="DNA-dir_DNA_pol_A_CS"/>
</dbReference>
<dbReference type="Pfam" id="PF01367">
    <property type="entry name" value="5_3_exonuc"/>
    <property type="match status" value="1"/>
</dbReference>
<dbReference type="FunFam" id="1.10.150.20:FF:000003">
    <property type="entry name" value="DNA polymerase I"/>
    <property type="match status" value="1"/>
</dbReference>
<organism evidence="21 22">
    <name type="scientific">Methylomonas koyamae</name>
    <dbReference type="NCBI Taxonomy" id="702114"/>
    <lineage>
        <taxon>Bacteria</taxon>
        <taxon>Pseudomonadati</taxon>
        <taxon>Pseudomonadota</taxon>
        <taxon>Gammaproteobacteria</taxon>
        <taxon>Methylococcales</taxon>
        <taxon>Methylococcaceae</taxon>
        <taxon>Methylomonas</taxon>
    </lineage>
</organism>
<dbReference type="GO" id="GO:0008408">
    <property type="term" value="F:3'-5' exonuclease activity"/>
    <property type="evidence" value="ECO:0007669"/>
    <property type="project" value="UniProtKB-UniRule"/>
</dbReference>
<dbReference type="GO" id="GO:0003887">
    <property type="term" value="F:DNA-directed DNA polymerase activity"/>
    <property type="evidence" value="ECO:0007669"/>
    <property type="project" value="UniProtKB-UniRule"/>
</dbReference>
<dbReference type="InterPro" id="IPR018320">
    <property type="entry name" value="DNA_polymerase_1"/>
</dbReference>
<evidence type="ECO:0000256" key="13">
    <source>
        <dbReference type="ARBA" id="ARBA00023125"/>
    </source>
</evidence>
<dbReference type="FunFam" id="3.30.420.10:FF:000026">
    <property type="entry name" value="DNA polymerase I"/>
    <property type="match status" value="1"/>
</dbReference>
<evidence type="ECO:0000256" key="9">
    <source>
        <dbReference type="ARBA" id="ARBA00022763"/>
    </source>
</evidence>
<dbReference type="Gene3D" id="1.10.150.20">
    <property type="entry name" value="5' to 3' exonuclease, C-terminal subdomain"/>
    <property type="match status" value="2"/>
</dbReference>
<dbReference type="CDD" id="cd06139">
    <property type="entry name" value="DNA_polA_I_Ecoli_like_exo"/>
    <property type="match status" value="1"/>
</dbReference>
<dbReference type="CDD" id="cd09898">
    <property type="entry name" value="H3TH_53EXO"/>
    <property type="match status" value="1"/>
</dbReference>
<evidence type="ECO:0000256" key="10">
    <source>
        <dbReference type="ARBA" id="ARBA00022801"/>
    </source>
</evidence>
<evidence type="ECO:0000256" key="11">
    <source>
        <dbReference type="ARBA" id="ARBA00022839"/>
    </source>
</evidence>
<dbReference type="InterPro" id="IPR036397">
    <property type="entry name" value="RNaseH_sf"/>
</dbReference>
<accession>A0A177N347</accession>
<dbReference type="FunFam" id="3.40.50.1010:FF:000001">
    <property type="entry name" value="DNA polymerase I"/>
    <property type="match status" value="1"/>
</dbReference>
<dbReference type="FunFam" id="1.10.150.20:FF:000002">
    <property type="entry name" value="DNA polymerase I"/>
    <property type="match status" value="1"/>
</dbReference>
<evidence type="ECO:0000259" key="19">
    <source>
        <dbReference type="SMART" id="SM00475"/>
    </source>
</evidence>
<evidence type="ECO:0000256" key="1">
    <source>
        <dbReference type="ARBA" id="ARBA00007705"/>
    </source>
</evidence>
<dbReference type="FunFam" id="1.20.1060.10:FF:000001">
    <property type="entry name" value="DNA polymerase I"/>
    <property type="match status" value="1"/>
</dbReference>
<evidence type="ECO:0000313" key="21">
    <source>
        <dbReference type="EMBL" id="OAI11620.1"/>
    </source>
</evidence>
<dbReference type="Pfam" id="PF01612">
    <property type="entry name" value="DNA_pol_A_exo1"/>
    <property type="match status" value="1"/>
</dbReference>
<dbReference type="SMART" id="SM00474">
    <property type="entry name" value="35EXOc"/>
    <property type="match status" value="1"/>
</dbReference>
<dbReference type="Gene3D" id="3.40.50.1010">
    <property type="entry name" value="5'-nuclease"/>
    <property type="match status" value="1"/>
</dbReference>
<dbReference type="PANTHER" id="PTHR10133:SF27">
    <property type="entry name" value="DNA POLYMERASE NU"/>
    <property type="match status" value="1"/>
</dbReference>
<evidence type="ECO:0000256" key="14">
    <source>
        <dbReference type="ARBA" id="ARBA00023204"/>
    </source>
</evidence>
<dbReference type="InterPro" id="IPR002562">
    <property type="entry name" value="3'-5'_exonuclease_dom"/>
</dbReference>
<comment type="subunit">
    <text evidence="2">Single-chain monomer with multiple functions.</text>
</comment>
<proteinExistence type="inferred from homology"/>
<dbReference type="Gene3D" id="3.30.420.10">
    <property type="entry name" value="Ribonuclease H-like superfamily/Ribonuclease H"/>
    <property type="match status" value="1"/>
</dbReference>
<feature type="domain" description="3'-5' exonuclease" evidence="18">
    <location>
        <begin position="308"/>
        <end position="495"/>
    </location>
</feature>
<evidence type="ECO:0000259" key="20">
    <source>
        <dbReference type="SMART" id="SM00482"/>
    </source>
</evidence>
<dbReference type="RefSeq" id="WP_064042269.1">
    <property type="nucleotide sequence ID" value="NZ_LUUJ01000119.1"/>
</dbReference>
<evidence type="ECO:0000256" key="2">
    <source>
        <dbReference type="ARBA" id="ARBA00011541"/>
    </source>
</evidence>
<dbReference type="InterPro" id="IPR002421">
    <property type="entry name" value="5-3_exonuclease"/>
</dbReference>
<dbReference type="EMBL" id="LUUJ01000119">
    <property type="protein sequence ID" value="OAI11620.1"/>
    <property type="molecule type" value="Genomic_DNA"/>
</dbReference>
<keyword evidence="6 17" id="KW-0548">Nucleotidyltransferase</keyword>
<dbReference type="OrthoDB" id="9806424at2"/>
<dbReference type="GO" id="GO:0003677">
    <property type="term" value="F:DNA binding"/>
    <property type="evidence" value="ECO:0007669"/>
    <property type="project" value="UniProtKB-UniRule"/>
</dbReference>
<keyword evidence="5 17" id="KW-0808">Transferase</keyword>
<protein>
    <recommendedName>
        <fullName evidence="4 16">DNA polymerase I</fullName>
        <ecNumber evidence="3 16">2.7.7.7</ecNumber>
    </recommendedName>
</protein>
<keyword evidence="9 17" id="KW-0227">DNA damage</keyword>
<dbReference type="Pfam" id="PF00476">
    <property type="entry name" value="DNA_pol_A"/>
    <property type="match status" value="1"/>
</dbReference>
<dbReference type="SUPFAM" id="SSF56672">
    <property type="entry name" value="DNA/RNA polymerases"/>
    <property type="match status" value="1"/>
</dbReference>
<dbReference type="InterPro" id="IPR012337">
    <property type="entry name" value="RNaseH-like_sf"/>
</dbReference>
<dbReference type="InterPro" id="IPR008918">
    <property type="entry name" value="HhH2"/>
</dbReference>
<dbReference type="SUPFAM" id="SSF53098">
    <property type="entry name" value="Ribonuclease H-like"/>
    <property type="match status" value="1"/>
</dbReference>
<dbReference type="InterPro" id="IPR002298">
    <property type="entry name" value="DNA_polymerase_A"/>
</dbReference>
<reference evidence="21 22" key="1">
    <citation type="submission" date="2016-03" db="EMBL/GenBank/DDBJ databases">
        <authorList>
            <person name="Ploux O."/>
        </authorList>
    </citation>
    <scope>NUCLEOTIDE SEQUENCE [LARGE SCALE GENOMIC DNA]</scope>
    <source>
        <strain evidence="21 22">R-45378</strain>
    </source>
</reference>
<dbReference type="NCBIfam" id="NF004397">
    <property type="entry name" value="PRK05755.1"/>
    <property type="match status" value="1"/>
</dbReference>
<keyword evidence="7 17" id="KW-0235">DNA replication</keyword>
<evidence type="ECO:0000313" key="22">
    <source>
        <dbReference type="Proteomes" id="UP000077857"/>
    </source>
</evidence>
<evidence type="ECO:0000256" key="8">
    <source>
        <dbReference type="ARBA" id="ARBA00022722"/>
    </source>
</evidence>
<evidence type="ECO:0000256" key="16">
    <source>
        <dbReference type="NCBIfam" id="TIGR00593"/>
    </source>
</evidence>
<evidence type="ECO:0000256" key="5">
    <source>
        <dbReference type="ARBA" id="ARBA00022679"/>
    </source>
</evidence>
<dbReference type="InterPro" id="IPR001098">
    <property type="entry name" value="DNA-dir_DNA_pol_A_palm_dom"/>
</dbReference>
<evidence type="ECO:0000256" key="3">
    <source>
        <dbReference type="ARBA" id="ARBA00012417"/>
    </source>
</evidence>
<feature type="domain" description="DNA-directed DNA polymerase family A palm" evidence="20">
    <location>
        <begin position="664"/>
        <end position="870"/>
    </location>
</feature>
<keyword evidence="14 17" id="KW-0234">DNA repair</keyword>
<evidence type="ECO:0000259" key="18">
    <source>
        <dbReference type="SMART" id="SM00474"/>
    </source>
</evidence>
<evidence type="ECO:0000256" key="17">
    <source>
        <dbReference type="RuleBase" id="RU004460"/>
    </source>
</evidence>
<dbReference type="InterPro" id="IPR043502">
    <property type="entry name" value="DNA/RNA_pol_sf"/>
</dbReference>
<dbReference type="GO" id="GO:0006261">
    <property type="term" value="P:DNA-templated DNA replication"/>
    <property type="evidence" value="ECO:0007669"/>
    <property type="project" value="UniProtKB-UniRule"/>
</dbReference>
<dbReference type="EC" id="2.7.7.7" evidence="3 16"/>
<keyword evidence="12 17" id="KW-0239">DNA-directed DNA polymerase</keyword>
<dbReference type="SUPFAM" id="SSF88723">
    <property type="entry name" value="PIN domain-like"/>
    <property type="match status" value="1"/>
</dbReference>